<dbReference type="CDD" id="cd03215">
    <property type="entry name" value="ABC_Carb_Monos_II"/>
    <property type="match status" value="1"/>
</dbReference>
<dbReference type="RefSeq" id="WP_186858749.1">
    <property type="nucleotide sequence ID" value="NZ_JACOON010000007.1"/>
</dbReference>
<organism evidence="6 7">
    <name type="scientific">Christensenella tenuis</name>
    <dbReference type="NCBI Taxonomy" id="2763033"/>
    <lineage>
        <taxon>Bacteria</taxon>
        <taxon>Bacillati</taxon>
        <taxon>Bacillota</taxon>
        <taxon>Clostridia</taxon>
        <taxon>Christensenellales</taxon>
        <taxon>Christensenellaceae</taxon>
        <taxon>Christensenella</taxon>
    </lineage>
</organism>
<reference evidence="6 7" key="1">
    <citation type="submission" date="2020-08" db="EMBL/GenBank/DDBJ databases">
        <title>Genome public.</title>
        <authorList>
            <person name="Liu C."/>
            <person name="Sun Q."/>
        </authorList>
    </citation>
    <scope>NUCLEOTIDE SEQUENCE [LARGE SCALE GENOMIC DNA]</scope>
    <source>
        <strain evidence="6 7">NSJ-35</strain>
    </source>
</reference>
<sequence length="504" mass="56250">MDTEVIYSIKNISKIFPGVRALNHISFDIKRGDFHAIVGENGAGKSTLMNVLAGIYTPEEGELFFGGKQIKLKSPRHAQDMGIAMIHQELSLSNALSIAENIYENRLPKNKLGLVDLKKLYQDTTSAMKYVDLDYLDPRTLIREISTAQQQLVEIAKALALNAKLIIMDEPTSALTQSEVETLFRIISDLKSKGITIIYISHKLDEVMRLSDTITVMRDGEHIETTAAANMTMQRMISLMVGREYNMETIRDSFVESYTNRKVVLEVEDLCVGRKVQHASWKLYEGETLGITGLVGAGRSEMLQAVFGVDKRDSGTIRVMGQEKKMASAREAIECGMGLVPQGRKAQGLFLNLSVKDNMTSVYLKKMRGKSGLLNLKGEDGITCEYAEKLRVKTPTIDQLIKNLSGGNQQKVIIARWLMNHPKVLFLDEPTQGIDIGAKEEIYAIINDLVKQGISVVLVSSEMQETLTLCDRVIVMHEGKIMGELMHNELSEEKIMYYATGCES</sequence>
<evidence type="ECO:0000259" key="5">
    <source>
        <dbReference type="PROSITE" id="PS50893"/>
    </source>
</evidence>
<name>A0ABR7EIU7_9FIRM</name>
<evidence type="ECO:0000313" key="6">
    <source>
        <dbReference type="EMBL" id="MBC5649311.1"/>
    </source>
</evidence>
<evidence type="ECO:0000313" key="7">
    <source>
        <dbReference type="Proteomes" id="UP000606889"/>
    </source>
</evidence>
<feature type="domain" description="ABC transporter" evidence="5">
    <location>
        <begin position="250"/>
        <end position="503"/>
    </location>
</feature>
<evidence type="ECO:0000256" key="3">
    <source>
        <dbReference type="ARBA" id="ARBA00022741"/>
    </source>
</evidence>
<evidence type="ECO:0000256" key="4">
    <source>
        <dbReference type="ARBA" id="ARBA00022840"/>
    </source>
</evidence>
<dbReference type="SMART" id="SM00382">
    <property type="entry name" value="AAA"/>
    <property type="match status" value="2"/>
</dbReference>
<feature type="domain" description="ABC transporter" evidence="5">
    <location>
        <begin position="7"/>
        <end position="244"/>
    </location>
</feature>
<dbReference type="Proteomes" id="UP000606889">
    <property type="component" value="Unassembled WGS sequence"/>
</dbReference>
<dbReference type="CDD" id="cd03216">
    <property type="entry name" value="ABC_Carb_Monos_I"/>
    <property type="match status" value="1"/>
</dbReference>
<dbReference type="SUPFAM" id="SSF52540">
    <property type="entry name" value="P-loop containing nucleoside triphosphate hydrolases"/>
    <property type="match status" value="2"/>
</dbReference>
<dbReference type="EMBL" id="JACOON010000007">
    <property type="protein sequence ID" value="MBC5649311.1"/>
    <property type="molecule type" value="Genomic_DNA"/>
</dbReference>
<proteinExistence type="predicted"/>
<accession>A0ABR7EIU7</accession>
<dbReference type="Pfam" id="PF00005">
    <property type="entry name" value="ABC_tran"/>
    <property type="match status" value="2"/>
</dbReference>
<keyword evidence="1" id="KW-0813">Transport</keyword>
<evidence type="ECO:0000256" key="2">
    <source>
        <dbReference type="ARBA" id="ARBA00022737"/>
    </source>
</evidence>
<keyword evidence="7" id="KW-1185">Reference proteome</keyword>
<keyword evidence="4 6" id="KW-0067">ATP-binding</keyword>
<dbReference type="InterPro" id="IPR017871">
    <property type="entry name" value="ABC_transporter-like_CS"/>
</dbReference>
<dbReference type="InterPro" id="IPR050107">
    <property type="entry name" value="ABC_carbohydrate_import_ATPase"/>
</dbReference>
<evidence type="ECO:0000256" key="1">
    <source>
        <dbReference type="ARBA" id="ARBA00022448"/>
    </source>
</evidence>
<keyword evidence="3" id="KW-0547">Nucleotide-binding</keyword>
<dbReference type="GO" id="GO:0005524">
    <property type="term" value="F:ATP binding"/>
    <property type="evidence" value="ECO:0007669"/>
    <property type="project" value="UniProtKB-KW"/>
</dbReference>
<dbReference type="PANTHER" id="PTHR43790">
    <property type="entry name" value="CARBOHYDRATE TRANSPORT ATP-BINDING PROTEIN MG119-RELATED"/>
    <property type="match status" value="1"/>
</dbReference>
<dbReference type="InterPro" id="IPR027417">
    <property type="entry name" value="P-loop_NTPase"/>
</dbReference>
<gene>
    <name evidence="6" type="ORF">H8S18_13270</name>
</gene>
<comment type="caution">
    <text evidence="6">The sequence shown here is derived from an EMBL/GenBank/DDBJ whole genome shotgun (WGS) entry which is preliminary data.</text>
</comment>
<protein>
    <submittedName>
        <fullName evidence="6">Sugar ABC transporter ATP-binding protein</fullName>
    </submittedName>
</protein>
<dbReference type="Gene3D" id="3.40.50.300">
    <property type="entry name" value="P-loop containing nucleotide triphosphate hydrolases"/>
    <property type="match status" value="2"/>
</dbReference>
<dbReference type="InterPro" id="IPR003439">
    <property type="entry name" value="ABC_transporter-like_ATP-bd"/>
</dbReference>
<dbReference type="PANTHER" id="PTHR43790:SF9">
    <property type="entry name" value="GALACTOFURANOSE TRANSPORTER ATP-BINDING PROTEIN YTFR"/>
    <property type="match status" value="1"/>
</dbReference>
<dbReference type="PROSITE" id="PS00211">
    <property type="entry name" value="ABC_TRANSPORTER_1"/>
    <property type="match status" value="1"/>
</dbReference>
<dbReference type="InterPro" id="IPR003593">
    <property type="entry name" value="AAA+_ATPase"/>
</dbReference>
<keyword evidence="2" id="KW-0677">Repeat</keyword>
<dbReference type="PROSITE" id="PS50893">
    <property type="entry name" value="ABC_TRANSPORTER_2"/>
    <property type="match status" value="2"/>
</dbReference>